<reference evidence="1 2" key="1">
    <citation type="submission" date="2024-11" db="EMBL/GenBank/DDBJ databases">
        <title>Adaptive evolution of stress response genes in parasites aligns with host niche diversity.</title>
        <authorList>
            <person name="Hahn C."/>
            <person name="Resl P."/>
        </authorList>
    </citation>
    <scope>NUCLEOTIDE SEQUENCE [LARGE SCALE GENOMIC DNA]</scope>
    <source>
        <strain evidence="1">EGGRZ-B1_66</strain>
        <tissue evidence="1">Body</tissue>
    </source>
</reference>
<evidence type="ECO:0000313" key="2">
    <source>
        <dbReference type="Proteomes" id="UP001626550"/>
    </source>
</evidence>
<dbReference type="AlphaFoldDB" id="A0ABD2Q7T8"/>
<proteinExistence type="predicted"/>
<dbReference type="Proteomes" id="UP001626550">
    <property type="component" value="Unassembled WGS sequence"/>
</dbReference>
<gene>
    <name evidence="1" type="ORF">Ciccas_005735</name>
</gene>
<keyword evidence="2" id="KW-1185">Reference proteome</keyword>
<dbReference type="EMBL" id="JBJKFK010000702">
    <property type="protein sequence ID" value="KAL3315630.1"/>
    <property type="molecule type" value="Genomic_DNA"/>
</dbReference>
<sequence>MYVLQVHLMLLEVVNKCEELAGRVALNHTDCIMYLDLFNEAYSIIAGSQDSDVGAGRLWHIKTFMSSNLQECWLAEVYLNAFRTILDSINHKIQATEKLFDGEMDLVQLESPLCDPVFEFFGVLMERLALGAQCSLAITKIFCYLAISWHVPVNNPTIGLYSVADVIDLSTSSISTALEFNQSVGPVRIQLTQVLSEALKQIELSNAEKCTQLRDQFIVELEMWMNKLLSATKCINCLEPIPHMLDENDPLFEMAQVVEIVRIGGPALLEDCHYKRLCETLERKKSLEKTDQEQAKLSLWLRDASLVISAEVMPILSILDKVAANAFWKWLNKSLKSFLAEVKANKDDQEMITGLCKKLKFHLAQLKLHFRAMEMEVLPELDASAFSPISFVSVIWLITSCIPIGWKQRL</sequence>
<accession>A0ABD2Q7T8</accession>
<evidence type="ECO:0000313" key="1">
    <source>
        <dbReference type="EMBL" id="KAL3315630.1"/>
    </source>
</evidence>
<comment type="caution">
    <text evidence="1">The sequence shown here is derived from an EMBL/GenBank/DDBJ whole genome shotgun (WGS) entry which is preliminary data.</text>
</comment>
<name>A0ABD2Q7T8_9PLAT</name>
<protein>
    <submittedName>
        <fullName evidence="1">Uncharacterized protein</fullName>
    </submittedName>
</protein>
<organism evidence="1 2">
    <name type="scientific">Cichlidogyrus casuarinus</name>
    <dbReference type="NCBI Taxonomy" id="1844966"/>
    <lineage>
        <taxon>Eukaryota</taxon>
        <taxon>Metazoa</taxon>
        <taxon>Spiralia</taxon>
        <taxon>Lophotrochozoa</taxon>
        <taxon>Platyhelminthes</taxon>
        <taxon>Monogenea</taxon>
        <taxon>Monopisthocotylea</taxon>
        <taxon>Dactylogyridea</taxon>
        <taxon>Ancyrocephalidae</taxon>
        <taxon>Cichlidogyrus</taxon>
    </lineage>
</organism>